<evidence type="ECO:0000313" key="2">
    <source>
        <dbReference type="Proteomes" id="UP000032266"/>
    </source>
</evidence>
<dbReference type="STRING" id="1445510.YC6258_01327"/>
<dbReference type="RefSeq" id="WP_044616190.1">
    <property type="nucleotide sequence ID" value="NZ_CP007142.1"/>
</dbReference>
<dbReference type="HOGENOM" id="CLU_962221_0_0_6"/>
<protein>
    <submittedName>
        <fullName evidence="1">Uncharacterized protein</fullName>
    </submittedName>
</protein>
<name>A0A0C5V1G4_9GAMM</name>
<keyword evidence="2" id="KW-1185">Reference proteome</keyword>
<dbReference type="KEGG" id="gsn:YC6258_01327"/>
<reference evidence="1 2" key="1">
    <citation type="submission" date="2014-01" db="EMBL/GenBank/DDBJ databases">
        <title>Full genme sequencing of cellulolytic bacterium Gynuella sunshinyii YC6258T gen. nov., sp. nov.</title>
        <authorList>
            <person name="Khan H."/>
            <person name="Chung E.J."/>
            <person name="Chung Y.R."/>
        </authorList>
    </citation>
    <scope>NUCLEOTIDE SEQUENCE [LARGE SCALE GENOMIC DNA]</scope>
    <source>
        <strain evidence="1 2">YC6258</strain>
    </source>
</reference>
<sequence length="289" mass="33263">MDKALELKISIDNGLSISRSEALQLLAQSELVKKLTRDWSDDPLFYVWRLIALSEIPFARHLEYTCRLIDRVFEKLATPFGFSLSGDEKYFLPCYNAMLVSAMCRLGQSRAENVLNGVEWITTYQPMERGLSVSIPKFNFDRFGGCFKRAPCYIGTAKSVFALFSYWEATGDAGVKEKLEQGKEYLLEHELVRRLSDGTPITRHIMDISFPESYHLNIVELIRFAGNASLLDDPRSQYAIRYLETKRRKSGWKTDFRYKSNGYTTFDDGRKPGDWVTYMINQALNGRSC</sequence>
<accession>A0A0C5V1G4</accession>
<gene>
    <name evidence="1" type="ORF">YC6258_01327</name>
</gene>
<dbReference type="PATRIC" id="fig|1445510.3.peg.1298"/>
<evidence type="ECO:0000313" key="1">
    <source>
        <dbReference type="EMBL" id="AJQ93375.1"/>
    </source>
</evidence>
<dbReference type="EMBL" id="CP007142">
    <property type="protein sequence ID" value="AJQ93375.1"/>
    <property type="molecule type" value="Genomic_DNA"/>
</dbReference>
<proteinExistence type="predicted"/>
<dbReference type="Proteomes" id="UP000032266">
    <property type="component" value="Chromosome"/>
</dbReference>
<organism evidence="1 2">
    <name type="scientific">Gynuella sunshinyii YC6258</name>
    <dbReference type="NCBI Taxonomy" id="1445510"/>
    <lineage>
        <taxon>Bacteria</taxon>
        <taxon>Pseudomonadati</taxon>
        <taxon>Pseudomonadota</taxon>
        <taxon>Gammaproteobacteria</taxon>
        <taxon>Oceanospirillales</taxon>
        <taxon>Saccharospirillaceae</taxon>
        <taxon>Gynuella</taxon>
    </lineage>
</organism>
<dbReference type="AlphaFoldDB" id="A0A0C5V1G4"/>